<sequence length="224" mass="25523">MTENKYEIVSGYIKSPSNKIIITDERFCLQKPETFVLKEKFFSLSSDDFSIKDVNGVKYFKCLGKAFSIQEKKVLYDLNNEPILNIREKVISLRGKMNIYEGKTENKVLLTIKPKSPIFNRQILVNFYNKATGKDEIFEIKCDLFDFGCDIYYGKKKNGAPLICSIHSKIDAKSIITSSDHYYVTVAANVDIAAMIALAIVYDENENDNKASFLDSALDLVKLF</sequence>
<dbReference type="InterPro" id="IPR007612">
    <property type="entry name" value="LOR"/>
</dbReference>
<comment type="caution">
    <text evidence="2">The sequence shown here is derived from an EMBL/GenBank/DDBJ whole genome shotgun (WGS) entry which is preliminary data.</text>
</comment>
<dbReference type="EMBL" id="MCFG01000572">
    <property type="protein sequence ID" value="ORX63922.1"/>
    <property type="molecule type" value="Genomic_DNA"/>
</dbReference>
<name>A0A1Y1VRJ9_9FUNG</name>
<gene>
    <name evidence="2" type="ORF">BCR32DRAFT_298277</name>
</gene>
<reference evidence="2 3" key="2">
    <citation type="submission" date="2016-08" db="EMBL/GenBank/DDBJ databases">
        <title>Pervasive Adenine N6-methylation of Active Genes in Fungi.</title>
        <authorList>
            <consortium name="DOE Joint Genome Institute"/>
            <person name="Mondo S.J."/>
            <person name="Dannebaum R.O."/>
            <person name="Kuo R.C."/>
            <person name="Labutti K."/>
            <person name="Haridas S."/>
            <person name="Kuo A."/>
            <person name="Salamov A."/>
            <person name="Ahrendt S.R."/>
            <person name="Lipzen A."/>
            <person name="Sullivan W."/>
            <person name="Andreopoulos W.B."/>
            <person name="Clum A."/>
            <person name="Lindquist E."/>
            <person name="Daum C."/>
            <person name="Ramamoorthy G.K."/>
            <person name="Gryganskyi A."/>
            <person name="Culley D."/>
            <person name="Magnuson J.K."/>
            <person name="James T.Y."/>
            <person name="O'Malley M.A."/>
            <person name="Stajich J.E."/>
            <person name="Spatafora J.W."/>
            <person name="Visel A."/>
            <person name="Grigoriev I.V."/>
        </authorList>
    </citation>
    <scope>NUCLEOTIDE SEQUENCE [LARGE SCALE GENOMIC DNA]</scope>
    <source>
        <strain evidence="2 3">S4</strain>
    </source>
</reference>
<evidence type="ECO:0000313" key="2">
    <source>
        <dbReference type="EMBL" id="ORX63922.1"/>
    </source>
</evidence>
<accession>A0A1Y1VRJ9</accession>
<proteinExistence type="inferred from homology"/>
<dbReference type="PANTHER" id="PTHR31087:SF161">
    <property type="entry name" value="TUBBY C 2 FAMILY PROTEIN"/>
    <property type="match status" value="1"/>
</dbReference>
<dbReference type="Proteomes" id="UP000193944">
    <property type="component" value="Unassembled WGS sequence"/>
</dbReference>
<dbReference type="Gene3D" id="2.40.160.200">
    <property type="entry name" value="LURP1-related"/>
    <property type="match status" value="1"/>
</dbReference>
<dbReference type="PANTHER" id="PTHR31087">
    <property type="match status" value="1"/>
</dbReference>
<keyword evidence="3" id="KW-1185">Reference proteome</keyword>
<evidence type="ECO:0000313" key="3">
    <source>
        <dbReference type="Proteomes" id="UP000193944"/>
    </source>
</evidence>
<evidence type="ECO:0000256" key="1">
    <source>
        <dbReference type="ARBA" id="ARBA00005437"/>
    </source>
</evidence>
<dbReference type="InterPro" id="IPR038595">
    <property type="entry name" value="LOR_sf"/>
</dbReference>
<dbReference type="OrthoDB" id="97518at2759"/>
<dbReference type="AlphaFoldDB" id="A0A1Y1VRJ9"/>
<dbReference type="STRING" id="1754192.A0A1Y1VRJ9"/>
<protein>
    <submittedName>
        <fullName evidence="2">DUF567-domain-containing protein</fullName>
    </submittedName>
</protein>
<comment type="similarity">
    <text evidence="1">Belongs to the LOR family.</text>
</comment>
<dbReference type="SUPFAM" id="SSF54518">
    <property type="entry name" value="Tubby C-terminal domain-like"/>
    <property type="match status" value="1"/>
</dbReference>
<dbReference type="Pfam" id="PF04525">
    <property type="entry name" value="LOR"/>
    <property type="match status" value="1"/>
</dbReference>
<dbReference type="InterPro" id="IPR025659">
    <property type="entry name" value="Tubby-like_C"/>
</dbReference>
<organism evidence="2 3">
    <name type="scientific">Anaeromyces robustus</name>
    <dbReference type="NCBI Taxonomy" id="1754192"/>
    <lineage>
        <taxon>Eukaryota</taxon>
        <taxon>Fungi</taxon>
        <taxon>Fungi incertae sedis</taxon>
        <taxon>Chytridiomycota</taxon>
        <taxon>Chytridiomycota incertae sedis</taxon>
        <taxon>Neocallimastigomycetes</taxon>
        <taxon>Neocallimastigales</taxon>
        <taxon>Neocallimastigaceae</taxon>
        <taxon>Anaeromyces</taxon>
    </lineage>
</organism>
<reference evidence="2 3" key="1">
    <citation type="submission" date="2016-08" db="EMBL/GenBank/DDBJ databases">
        <title>A Parts List for Fungal Cellulosomes Revealed by Comparative Genomics.</title>
        <authorList>
            <consortium name="DOE Joint Genome Institute"/>
            <person name="Haitjema C.H."/>
            <person name="Gilmore S.P."/>
            <person name="Henske J.K."/>
            <person name="Solomon K.V."/>
            <person name="De Groot R."/>
            <person name="Kuo A."/>
            <person name="Mondo S.J."/>
            <person name="Salamov A.A."/>
            <person name="Labutti K."/>
            <person name="Zhao Z."/>
            <person name="Chiniquy J."/>
            <person name="Barry K."/>
            <person name="Brewer H.M."/>
            <person name="Purvine S.O."/>
            <person name="Wright A.T."/>
            <person name="Boxma B."/>
            <person name="Van Alen T."/>
            <person name="Hackstein J.H."/>
            <person name="Baker S.E."/>
            <person name="Grigoriev I.V."/>
            <person name="O'Malley M.A."/>
        </authorList>
    </citation>
    <scope>NUCLEOTIDE SEQUENCE [LARGE SCALE GENOMIC DNA]</scope>
    <source>
        <strain evidence="2 3">S4</strain>
    </source>
</reference>